<dbReference type="GO" id="GO:0043235">
    <property type="term" value="C:receptor complex"/>
    <property type="evidence" value="ECO:0007669"/>
    <property type="project" value="TreeGrafter"/>
</dbReference>
<evidence type="ECO:0000256" key="5">
    <source>
        <dbReference type="SAM" id="Phobius"/>
    </source>
</evidence>
<evidence type="ECO:0000256" key="2">
    <source>
        <dbReference type="ARBA" id="ARBA00023180"/>
    </source>
</evidence>
<protein>
    <submittedName>
        <fullName evidence="6">Uncharacterized protein</fullName>
    </submittedName>
</protein>
<dbReference type="OrthoDB" id="6054493at2759"/>
<feature type="compositionally biased region" description="Basic and acidic residues" evidence="4">
    <location>
        <begin position="419"/>
        <end position="441"/>
    </location>
</feature>
<dbReference type="SUPFAM" id="SSF57424">
    <property type="entry name" value="LDL receptor-like module"/>
    <property type="match status" value="1"/>
</dbReference>
<dbReference type="InterPro" id="IPR051221">
    <property type="entry name" value="LDLR-related"/>
</dbReference>
<organism evidence="6 7">
    <name type="scientific">Owenia fusiformis</name>
    <name type="common">Polychaete worm</name>
    <dbReference type="NCBI Taxonomy" id="6347"/>
    <lineage>
        <taxon>Eukaryota</taxon>
        <taxon>Metazoa</taxon>
        <taxon>Spiralia</taxon>
        <taxon>Lophotrochozoa</taxon>
        <taxon>Annelida</taxon>
        <taxon>Polychaeta</taxon>
        <taxon>Sedentaria</taxon>
        <taxon>Canalipalpata</taxon>
        <taxon>Sabellida</taxon>
        <taxon>Oweniida</taxon>
        <taxon>Oweniidae</taxon>
        <taxon>Owenia</taxon>
    </lineage>
</organism>
<feature type="disulfide bond" evidence="3">
    <location>
        <begin position="78"/>
        <end position="96"/>
    </location>
</feature>
<feature type="compositionally biased region" description="Basic and acidic residues" evidence="4">
    <location>
        <begin position="253"/>
        <end position="274"/>
    </location>
</feature>
<feature type="region of interest" description="Disordered" evidence="4">
    <location>
        <begin position="216"/>
        <end position="309"/>
    </location>
</feature>
<dbReference type="PANTHER" id="PTHR22722">
    <property type="entry name" value="LOW-DENSITY LIPOPROTEIN RECEPTOR-RELATED PROTEIN 2-RELATED"/>
    <property type="match status" value="1"/>
</dbReference>
<dbReference type="SMART" id="SM00192">
    <property type="entry name" value="LDLa"/>
    <property type="match status" value="1"/>
</dbReference>
<evidence type="ECO:0000313" key="6">
    <source>
        <dbReference type="EMBL" id="CAH1800230.1"/>
    </source>
</evidence>
<dbReference type="InterPro" id="IPR002172">
    <property type="entry name" value="LDrepeatLR_classA_rpt"/>
</dbReference>
<dbReference type="Pfam" id="PF00057">
    <property type="entry name" value="Ldl_recept_a"/>
    <property type="match status" value="1"/>
</dbReference>
<name>A0A8S4Q3C6_OWEFU</name>
<keyword evidence="7" id="KW-1185">Reference proteome</keyword>
<feature type="compositionally biased region" description="Basic and acidic residues" evidence="4">
    <location>
        <begin position="596"/>
        <end position="605"/>
    </location>
</feature>
<sequence>MPSYQAQTLIFIPGHNLVWRTPVMSLNCPVGEKPCHNGAYVRCEPRHEICSGRVNCINAGDFCNGLIRPPCMREEFKCNDGFCIPANERCNGRKACLDNSDEWNCESPSGPPVTVILIISLLVLWVIIIIPVIIYTVRKCRQKKRARQPNQPIQNSHPGPIPMGLMSQIHEGHDFQLTQQCVGEIGSGFTSQAQPSGYTTFLGTDPPRYTEVVETVPVQAQVGRSPKPPERAPDLTTPPPADKSNNASCQRDNTSKSPDRVEDNTRHITNKDLRSIQQSSPQDSTETHCNSVQTSHDSPIPEPNGQIKETLPNEHINESAYNKREKDETGLALCESNGSIRDDDVIPSEISVPFRDHSKTVPQSQNAKTTNCSKDHIYENIAFVNDLATVEDKSYPFQNEGNNNIPRDSDQNDAIANHYEDKPELPPRIKNEVSKNSRLVDSDEAENQSLMITQSVASEVNHESAIMIDNVTTTTPISPKPDTNNVIAEVDKQNIPGVYSKPKIAKKSNASEKDTKRTKHVRRKTIDILKSADSLLNIANINNAVREDTDMVNRGFEFDNNDNTVNDQSILRQNPEWFKGHKGSDRSDAIKCDRKRGEMQNRDDSAAMGGDRNLKQIDPKKDHADDRFVETADTLIEQLVDNIQNSGHIGYFDKRRSIENLSYESKVNSKTGPREIETTRRNFYNRANDFTTTQIHRHIWDGSLSNGTSYRDISVPIYGIHRAKSLNSIVVPLTTYHQNISEYPSVDNMHRGHSVNDLHLTWAVNRDTSDV</sequence>
<feature type="region of interest" description="Disordered" evidence="4">
    <location>
        <begin position="145"/>
        <end position="166"/>
    </location>
</feature>
<dbReference type="InterPro" id="IPR036055">
    <property type="entry name" value="LDL_receptor-like_sf"/>
</dbReference>
<reference evidence="6" key="1">
    <citation type="submission" date="2022-03" db="EMBL/GenBank/DDBJ databases">
        <authorList>
            <person name="Martin C."/>
        </authorList>
    </citation>
    <scope>NUCLEOTIDE SEQUENCE</scope>
</reference>
<evidence type="ECO:0000256" key="3">
    <source>
        <dbReference type="PROSITE-ProRule" id="PRU00124"/>
    </source>
</evidence>
<dbReference type="Proteomes" id="UP000749559">
    <property type="component" value="Unassembled WGS sequence"/>
</dbReference>
<feature type="compositionally biased region" description="Polar residues" evidence="4">
    <location>
        <begin position="148"/>
        <end position="157"/>
    </location>
</feature>
<dbReference type="PROSITE" id="PS50068">
    <property type="entry name" value="LDLRA_2"/>
    <property type="match status" value="1"/>
</dbReference>
<feature type="region of interest" description="Disordered" evidence="4">
    <location>
        <begin position="596"/>
        <end position="620"/>
    </location>
</feature>
<accession>A0A8S4Q3C6</accession>
<keyword evidence="5" id="KW-0472">Membrane</keyword>
<feature type="disulfide bond" evidence="3">
    <location>
        <begin position="71"/>
        <end position="83"/>
    </location>
</feature>
<feature type="compositionally biased region" description="Polar residues" evidence="4">
    <location>
        <begin position="243"/>
        <end position="252"/>
    </location>
</feature>
<evidence type="ECO:0000313" key="7">
    <source>
        <dbReference type="Proteomes" id="UP000749559"/>
    </source>
</evidence>
<keyword evidence="2" id="KW-0325">Glycoprotein</keyword>
<keyword evidence="5" id="KW-0812">Transmembrane</keyword>
<comment type="caution">
    <text evidence="6">The sequence shown here is derived from an EMBL/GenBank/DDBJ whole genome shotgun (WGS) entry which is preliminary data.</text>
</comment>
<feature type="region of interest" description="Disordered" evidence="4">
    <location>
        <begin position="419"/>
        <end position="446"/>
    </location>
</feature>
<feature type="compositionally biased region" description="Polar residues" evidence="4">
    <location>
        <begin position="275"/>
        <end position="297"/>
    </location>
</feature>
<proteinExistence type="predicted"/>
<dbReference type="Gene3D" id="4.10.400.10">
    <property type="entry name" value="Low-density Lipoprotein Receptor"/>
    <property type="match status" value="1"/>
</dbReference>
<feature type="disulfide bond" evidence="3">
    <location>
        <begin position="90"/>
        <end position="105"/>
    </location>
</feature>
<dbReference type="FunFam" id="4.10.400.10:FF:000065">
    <property type="entry name" value="Transmembrane protease serine 7"/>
    <property type="match status" value="1"/>
</dbReference>
<evidence type="ECO:0000256" key="4">
    <source>
        <dbReference type="SAM" id="MobiDB-lite"/>
    </source>
</evidence>
<feature type="transmembrane region" description="Helical" evidence="5">
    <location>
        <begin position="115"/>
        <end position="137"/>
    </location>
</feature>
<dbReference type="CDD" id="cd00112">
    <property type="entry name" value="LDLa"/>
    <property type="match status" value="1"/>
</dbReference>
<gene>
    <name evidence="6" type="ORF">OFUS_LOCUS24148</name>
</gene>
<evidence type="ECO:0000256" key="1">
    <source>
        <dbReference type="ARBA" id="ARBA00023157"/>
    </source>
</evidence>
<keyword evidence="1 3" id="KW-1015">Disulfide bond</keyword>
<keyword evidence="5" id="KW-1133">Transmembrane helix</keyword>
<dbReference type="GO" id="GO:0005886">
    <property type="term" value="C:plasma membrane"/>
    <property type="evidence" value="ECO:0007669"/>
    <property type="project" value="TreeGrafter"/>
</dbReference>
<dbReference type="EMBL" id="CAIIXF020000011">
    <property type="protein sequence ID" value="CAH1800230.1"/>
    <property type="molecule type" value="Genomic_DNA"/>
</dbReference>
<dbReference type="AlphaFoldDB" id="A0A8S4Q3C6"/>